<gene>
    <name evidence="1" type="ORF">LPTSP3_g25130</name>
</gene>
<sequence length="301" mass="35418">MAGTIKVALELADAIKKENLEGKDKIPTSETFLRIWAGHFSRSEEDIRKILNSLKESHYIFIINIVAPDPNLFVYGEEAYLCADLSILNDLKKSAEDTLEKLYESSNYKRKSAFQITRELFPKIKEYNNTPLGRSINLVVMLEEYSRILNTANFEYTDQWKRNQLQEVYRDEMNAVDEMAPYLNAREQEAGKRAIDQIREAPKEKIDQNWVKATQAFSVEFLIRVHFRKYEFDVIKKLIQTGKLKEEKDIKMVRDTLQVMEGRTGQDRLLKRYEADMIELRRYCQAKLNMMRQGIIQKTNH</sequence>
<name>A0ABM7UL17_9LEPT</name>
<reference evidence="1 2" key="1">
    <citation type="submission" date="2021-08" db="EMBL/GenBank/DDBJ databases">
        <title>Complete genome sequence of Leptospira kobayashii strain E30.</title>
        <authorList>
            <person name="Nakao R."/>
            <person name="Nakamura S."/>
            <person name="Masuzawa T."/>
            <person name="Koizumi N."/>
        </authorList>
    </citation>
    <scope>NUCLEOTIDE SEQUENCE [LARGE SCALE GENOMIC DNA]</scope>
    <source>
        <strain evidence="1 2">E30</strain>
    </source>
</reference>
<evidence type="ECO:0000313" key="1">
    <source>
        <dbReference type="EMBL" id="BDA79583.1"/>
    </source>
</evidence>
<proteinExistence type="predicted"/>
<organism evidence="1 2">
    <name type="scientific">Leptospira kobayashii</name>
    <dbReference type="NCBI Taxonomy" id="1917830"/>
    <lineage>
        <taxon>Bacteria</taxon>
        <taxon>Pseudomonadati</taxon>
        <taxon>Spirochaetota</taxon>
        <taxon>Spirochaetia</taxon>
        <taxon>Leptospirales</taxon>
        <taxon>Leptospiraceae</taxon>
        <taxon>Leptospira</taxon>
    </lineage>
</organism>
<dbReference type="Proteomes" id="UP000245263">
    <property type="component" value="Chromosome 1"/>
</dbReference>
<protein>
    <recommendedName>
        <fullName evidence="3">DNA primase DnaB-helicase binding domain-containing protein</fullName>
    </recommendedName>
</protein>
<keyword evidence="2" id="KW-1185">Reference proteome</keyword>
<dbReference type="RefSeq" id="WP_109019025.1">
    <property type="nucleotide sequence ID" value="NZ_AP025028.1"/>
</dbReference>
<dbReference type="EMBL" id="AP025028">
    <property type="protein sequence ID" value="BDA79583.1"/>
    <property type="molecule type" value="Genomic_DNA"/>
</dbReference>
<accession>A0ABM7UL17</accession>
<evidence type="ECO:0008006" key="3">
    <source>
        <dbReference type="Google" id="ProtNLM"/>
    </source>
</evidence>
<evidence type="ECO:0000313" key="2">
    <source>
        <dbReference type="Proteomes" id="UP000245263"/>
    </source>
</evidence>